<dbReference type="OrthoDB" id="3640596at2759"/>
<dbReference type="Proteomes" id="UP000016933">
    <property type="component" value="Unassembled WGS sequence"/>
</dbReference>
<gene>
    <name evidence="1" type="ORF">DOTSEDRAFT_50586</name>
</gene>
<name>N1PXJ1_DOTSN</name>
<reference evidence="2" key="1">
    <citation type="journal article" date="2012" name="PLoS Genet.">
        <title>The genomes of the fungal plant pathogens Cladosporium fulvum and Dothistroma septosporum reveal adaptation to different hosts and lifestyles but also signatures of common ancestry.</title>
        <authorList>
            <person name="de Wit P.J.G.M."/>
            <person name="van der Burgt A."/>
            <person name="Oekmen B."/>
            <person name="Stergiopoulos I."/>
            <person name="Abd-Elsalam K.A."/>
            <person name="Aerts A.L."/>
            <person name="Bahkali A.H."/>
            <person name="Beenen H.G."/>
            <person name="Chettri P."/>
            <person name="Cox M.P."/>
            <person name="Datema E."/>
            <person name="de Vries R.P."/>
            <person name="Dhillon B."/>
            <person name="Ganley A.R."/>
            <person name="Griffiths S.A."/>
            <person name="Guo Y."/>
            <person name="Hamelin R.C."/>
            <person name="Henrissat B."/>
            <person name="Kabir M.S."/>
            <person name="Jashni M.K."/>
            <person name="Kema G."/>
            <person name="Klaubauf S."/>
            <person name="Lapidus A."/>
            <person name="Levasseur A."/>
            <person name="Lindquist E."/>
            <person name="Mehrabi R."/>
            <person name="Ohm R.A."/>
            <person name="Owen T.J."/>
            <person name="Salamov A."/>
            <person name="Schwelm A."/>
            <person name="Schijlen E."/>
            <person name="Sun H."/>
            <person name="van den Burg H.A."/>
            <person name="van Ham R.C.H.J."/>
            <person name="Zhang S."/>
            <person name="Goodwin S.B."/>
            <person name="Grigoriev I.V."/>
            <person name="Collemare J."/>
            <person name="Bradshaw R.E."/>
        </authorList>
    </citation>
    <scope>NUCLEOTIDE SEQUENCE [LARGE SCALE GENOMIC DNA]</scope>
    <source>
        <strain evidence="2">NZE10 / CBS 128990</strain>
    </source>
</reference>
<reference evidence="1 2" key="2">
    <citation type="journal article" date="2012" name="PLoS Pathog.">
        <title>Diverse lifestyles and strategies of plant pathogenesis encoded in the genomes of eighteen Dothideomycetes fungi.</title>
        <authorList>
            <person name="Ohm R.A."/>
            <person name="Feau N."/>
            <person name="Henrissat B."/>
            <person name="Schoch C.L."/>
            <person name="Horwitz B.A."/>
            <person name="Barry K.W."/>
            <person name="Condon B.J."/>
            <person name="Copeland A.C."/>
            <person name="Dhillon B."/>
            <person name="Glaser F."/>
            <person name="Hesse C.N."/>
            <person name="Kosti I."/>
            <person name="LaButti K."/>
            <person name="Lindquist E.A."/>
            <person name="Lucas S."/>
            <person name="Salamov A.A."/>
            <person name="Bradshaw R.E."/>
            <person name="Ciuffetti L."/>
            <person name="Hamelin R.C."/>
            <person name="Kema G.H.J."/>
            <person name="Lawrence C."/>
            <person name="Scott J.A."/>
            <person name="Spatafora J.W."/>
            <person name="Turgeon B.G."/>
            <person name="de Wit P.J.G.M."/>
            <person name="Zhong S."/>
            <person name="Goodwin S.B."/>
            <person name="Grigoriev I.V."/>
        </authorList>
    </citation>
    <scope>NUCLEOTIDE SEQUENCE [LARGE SCALE GENOMIC DNA]</scope>
    <source>
        <strain evidence="2">NZE10 / CBS 128990</strain>
    </source>
</reference>
<dbReference type="AlphaFoldDB" id="N1PXJ1"/>
<proteinExistence type="predicted"/>
<keyword evidence="2" id="KW-1185">Reference proteome</keyword>
<dbReference type="OMA" id="HYESNTH"/>
<evidence type="ECO:0000313" key="2">
    <source>
        <dbReference type="Proteomes" id="UP000016933"/>
    </source>
</evidence>
<accession>N1PXJ1</accession>
<dbReference type="EMBL" id="KB446536">
    <property type="protein sequence ID" value="EME47110.1"/>
    <property type="molecule type" value="Genomic_DNA"/>
</dbReference>
<organism evidence="1 2">
    <name type="scientific">Dothistroma septosporum (strain NZE10 / CBS 128990)</name>
    <name type="common">Red band needle blight fungus</name>
    <name type="synonym">Mycosphaerella pini</name>
    <dbReference type="NCBI Taxonomy" id="675120"/>
    <lineage>
        <taxon>Eukaryota</taxon>
        <taxon>Fungi</taxon>
        <taxon>Dikarya</taxon>
        <taxon>Ascomycota</taxon>
        <taxon>Pezizomycotina</taxon>
        <taxon>Dothideomycetes</taxon>
        <taxon>Dothideomycetidae</taxon>
        <taxon>Mycosphaerellales</taxon>
        <taxon>Mycosphaerellaceae</taxon>
        <taxon>Dothistroma</taxon>
    </lineage>
</organism>
<dbReference type="HOGENOM" id="CLU_546312_0_0_1"/>
<sequence>MSGQQQATDNARASTGPPDIANLVNSLSNLDIGTEYAPNIDTLADNLFGLAIGQKSNLYNILARVTPTSLVSIESAIKTYASMIGYYEDQLDLDEEDPQLDVVRDVMAAKKCWVILHEQRRALVTGEIKLDEIWAELMSFWCQYILPSFAPLASHYESNTHALIDQLIDSSPELPPLTTWNPLDPIEIREVYEWILRTTSRCSYGEIDILLTEELIHELDRSFLEDASSVSASRISSGGRCVYLRCQRLFRTLAEISHYTRSVRIGHVLASFFLQRCVEIASADSSDALRQWCFAVLRASMPAEDQLECLRQILHIRSDLPRRLIGRGRKAEEVSAVLGRIVGYPTSSSRPGVESSASRLRTAREAVDIDIDLSLHIGSRRTTPLARERLNSLDDGIRVMGMDAVEAERELARDGRRMLNLTHGRRYGDRYDRIDEIDRFGGMDSLEGPRRLDSAGAGARIGEAYNRLGGTRMGGSLLRHGLGMGRIRGGLEDDYIPAI</sequence>
<dbReference type="eggNOG" id="ENOG502SXI8">
    <property type="taxonomic scope" value="Eukaryota"/>
</dbReference>
<evidence type="ECO:0000313" key="1">
    <source>
        <dbReference type="EMBL" id="EME47110.1"/>
    </source>
</evidence>
<protein>
    <submittedName>
        <fullName evidence="1">Uncharacterized protein</fullName>
    </submittedName>
</protein>